<protein>
    <recommendedName>
        <fullName evidence="1">PAS domain-containing protein</fullName>
    </recommendedName>
</protein>
<organism evidence="2">
    <name type="scientific">marine sediment metagenome</name>
    <dbReference type="NCBI Taxonomy" id="412755"/>
    <lineage>
        <taxon>unclassified sequences</taxon>
        <taxon>metagenomes</taxon>
        <taxon>ecological metagenomes</taxon>
    </lineage>
</organism>
<dbReference type="Gene3D" id="3.30.450.20">
    <property type="entry name" value="PAS domain"/>
    <property type="match status" value="1"/>
</dbReference>
<name>X1FA48_9ZZZZ</name>
<proteinExistence type="predicted"/>
<feature type="non-terminal residue" evidence="2">
    <location>
        <position position="1"/>
    </location>
</feature>
<evidence type="ECO:0000259" key="1">
    <source>
        <dbReference type="PROSITE" id="PS50112"/>
    </source>
</evidence>
<sequence>EFIGYQDISIVNEKLLNEIIHPDDLQKLLNSEEGKEIEFRIVTKQGKIKWLQGKRLNQYPSILYIEVCFPLPFEAFHTSSAKLLRISWD</sequence>
<reference evidence="2" key="1">
    <citation type="journal article" date="2014" name="Front. Microbiol.">
        <title>High frequency of phylogenetically diverse reductive dehalogenase-homologous genes in deep subseafloor sedimentary metagenomes.</title>
        <authorList>
            <person name="Kawai M."/>
            <person name="Futagami T."/>
            <person name="Toyoda A."/>
            <person name="Takaki Y."/>
            <person name="Nishi S."/>
            <person name="Hori S."/>
            <person name="Arai W."/>
            <person name="Tsubouchi T."/>
            <person name="Morono Y."/>
            <person name="Uchiyama I."/>
            <person name="Ito T."/>
            <person name="Fujiyama A."/>
            <person name="Inagaki F."/>
            <person name="Takami H."/>
        </authorList>
    </citation>
    <scope>NUCLEOTIDE SEQUENCE</scope>
    <source>
        <strain evidence="2">Expedition CK06-06</strain>
    </source>
</reference>
<dbReference type="PROSITE" id="PS50112">
    <property type="entry name" value="PAS"/>
    <property type="match status" value="1"/>
</dbReference>
<comment type="caution">
    <text evidence="2">The sequence shown here is derived from an EMBL/GenBank/DDBJ whole genome shotgun (WGS) entry which is preliminary data.</text>
</comment>
<dbReference type="InterPro" id="IPR013655">
    <property type="entry name" value="PAS_fold_3"/>
</dbReference>
<dbReference type="InterPro" id="IPR000014">
    <property type="entry name" value="PAS"/>
</dbReference>
<dbReference type="Pfam" id="PF08447">
    <property type="entry name" value="PAS_3"/>
    <property type="match status" value="1"/>
</dbReference>
<evidence type="ECO:0000313" key="2">
    <source>
        <dbReference type="EMBL" id="GAH26279.1"/>
    </source>
</evidence>
<accession>X1FA48</accession>
<feature type="domain" description="PAS" evidence="1">
    <location>
        <begin position="1"/>
        <end position="46"/>
    </location>
</feature>
<dbReference type="EMBL" id="BART01040121">
    <property type="protein sequence ID" value="GAH26279.1"/>
    <property type="molecule type" value="Genomic_DNA"/>
</dbReference>
<dbReference type="AlphaFoldDB" id="X1FA48"/>
<gene>
    <name evidence="2" type="ORF">S01H4_65512</name>
</gene>